<keyword evidence="1" id="KW-1133">Transmembrane helix</keyword>
<keyword evidence="1" id="KW-0812">Transmembrane</keyword>
<accession>A0ABN3N2Z6</accession>
<feature type="transmembrane region" description="Helical" evidence="1">
    <location>
        <begin position="123"/>
        <end position="156"/>
    </location>
</feature>
<feature type="transmembrane region" description="Helical" evidence="1">
    <location>
        <begin position="24"/>
        <end position="43"/>
    </location>
</feature>
<organism evidence="2 3">
    <name type="scientific">Pilimelia columellifera subsp. columellifera</name>
    <dbReference type="NCBI Taxonomy" id="706583"/>
    <lineage>
        <taxon>Bacteria</taxon>
        <taxon>Bacillati</taxon>
        <taxon>Actinomycetota</taxon>
        <taxon>Actinomycetes</taxon>
        <taxon>Micromonosporales</taxon>
        <taxon>Micromonosporaceae</taxon>
        <taxon>Pilimelia</taxon>
    </lineage>
</organism>
<gene>
    <name evidence="2" type="ORF">GCM10010201_06530</name>
</gene>
<feature type="transmembrane region" description="Helical" evidence="1">
    <location>
        <begin position="345"/>
        <end position="363"/>
    </location>
</feature>
<dbReference type="EMBL" id="BAAARY010000002">
    <property type="protein sequence ID" value="GAA2513511.1"/>
    <property type="molecule type" value="Genomic_DNA"/>
</dbReference>
<keyword evidence="1" id="KW-0472">Membrane</keyword>
<feature type="transmembrane region" description="Helical" evidence="1">
    <location>
        <begin position="431"/>
        <end position="456"/>
    </location>
</feature>
<evidence type="ECO:0000313" key="2">
    <source>
        <dbReference type="EMBL" id="GAA2513511.1"/>
    </source>
</evidence>
<feature type="transmembrane region" description="Helical" evidence="1">
    <location>
        <begin position="298"/>
        <end position="317"/>
    </location>
</feature>
<feature type="transmembrane region" description="Helical" evidence="1">
    <location>
        <begin position="162"/>
        <end position="182"/>
    </location>
</feature>
<feature type="transmembrane region" description="Helical" evidence="1">
    <location>
        <begin position="394"/>
        <end position="419"/>
    </location>
</feature>
<feature type="transmembrane region" description="Helical" evidence="1">
    <location>
        <begin position="189"/>
        <end position="209"/>
    </location>
</feature>
<dbReference type="Proteomes" id="UP001499978">
    <property type="component" value="Unassembled WGS sequence"/>
</dbReference>
<keyword evidence="3" id="KW-1185">Reference proteome</keyword>
<evidence type="ECO:0000256" key="1">
    <source>
        <dbReference type="SAM" id="Phobius"/>
    </source>
</evidence>
<feature type="transmembrane region" description="Helical" evidence="1">
    <location>
        <begin position="83"/>
        <end position="103"/>
    </location>
</feature>
<name>A0ABN3N2Z6_9ACTN</name>
<dbReference type="RefSeq" id="WP_344167962.1">
    <property type="nucleotide sequence ID" value="NZ_BAAARY010000002.1"/>
</dbReference>
<comment type="caution">
    <text evidence="2">The sequence shown here is derived from an EMBL/GenBank/DDBJ whole genome shotgun (WGS) entry which is preliminary data.</text>
</comment>
<proteinExistence type="predicted"/>
<feature type="transmembrane region" description="Helical" evidence="1">
    <location>
        <begin position="508"/>
        <end position="527"/>
    </location>
</feature>
<feature type="transmembrane region" description="Helical" evidence="1">
    <location>
        <begin position="468"/>
        <end position="488"/>
    </location>
</feature>
<evidence type="ECO:0000313" key="3">
    <source>
        <dbReference type="Proteomes" id="UP001499978"/>
    </source>
</evidence>
<feature type="transmembrane region" description="Helical" evidence="1">
    <location>
        <begin position="240"/>
        <end position="261"/>
    </location>
</feature>
<reference evidence="2 3" key="1">
    <citation type="journal article" date="2019" name="Int. J. Syst. Evol. Microbiol.">
        <title>The Global Catalogue of Microorganisms (GCM) 10K type strain sequencing project: providing services to taxonomists for standard genome sequencing and annotation.</title>
        <authorList>
            <consortium name="The Broad Institute Genomics Platform"/>
            <consortium name="The Broad Institute Genome Sequencing Center for Infectious Disease"/>
            <person name="Wu L."/>
            <person name="Ma J."/>
        </authorList>
    </citation>
    <scope>NUCLEOTIDE SEQUENCE [LARGE SCALE GENOMIC DNA]</scope>
    <source>
        <strain evidence="2 3">JCM 3367</strain>
    </source>
</reference>
<protein>
    <submittedName>
        <fullName evidence="2">Exporter of polyketide antibiotics</fullName>
    </submittedName>
</protein>
<sequence>MTVDAWRGLGPLVRLAARRDRLRLPVWTLVFAAIVAFSAKATVSLYPDVASRVIASAAVNNTPSLVALYGRIYDPASLGAVSMIKMVAFGASLVAILVITTVVRHSRADEEAGRTELLRATVVGPYAPLTAALVIGVSASVAIGGAAALGLAAAGLPAVGSAVFGAGWATTGIAFASVAAVAAQLARSARAATALAAATLGGAYLLRAIGDTATADGHWVSWLSPVAWGQQARPFAGDRWATLSLPLLFAAATTAVAFTLARRRDLGAGLIADRPGPPNAAPRLRGPLALTFRLQRGLLIGWLVGFTVLGLVFGNIASNLDGLLDSPIAREMIRLLGGTSSLTDAFIAAELSILATVTAIYGMQTVLRARSDETDGRAELALATTVTRPRWIGAYLVVTLLGVTALLAAAGLAAGLAHANNTGRAADIGRVLGAALAHLPAVAVLIGAAAAIVGWLPRHAAATGWGTLVAVVVLGQVGPVLELPRLVLDLSPFAHVPRLPGGEFAAVPLLWLALAATLLAALGVVGFRRRDLS</sequence>